<proteinExistence type="predicted"/>
<evidence type="ECO:0000256" key="16">
    <source>
        <dbReference type="ARBA" id="ARBA00023242"/>
    </source>
</evidence>
<dbReference type="Gene3D" id="2.20.70.10">
    <property type="match status" value="1"/>
</dbReference>
<feature type="region of interest" description="Disordered" evidence="17">
    <location>
        <begin position="163"/>
        <end position="603"/>
    </location>
</feature>
<keyword evidence="15" id="KW-0804">Transcription</keyword>
<evidence type="ECO:0000256" key="15">
    <source>
        <dbReference type="ARBA" id="ARBA00023163"/>
    </source>
</evidence>
<feature type="compositionally biased region" description="Basic and acidic residues" evidence="17">
    <location>
        <begin position="94"/>
        <end position="107"/>
    </location>
</feature>
<keyword evidence="16" id="KW-0539">Nucleus</keyword>
<accession>A0A6P7L096</accession>
<dbReference type="CTD" id="29072"/>
<dbReference type="InParanoid" id="A0A6P7L096"/>
<feature type="compositionally biased region" description="Low complexity" evidence="17">
    <location>
        <begin position="1751"/>
        <end position="1760"/>
    </location>
</feature>
<dbReference type="InterPro" id="IPR044437">
    <property type="entry name" value="SETD2/Set2_SET"/>
</dbReference>
<feature type="compositionally biased region" description="Acidic residues" evidence="17">
    <location>
        <begin position="1764"/>
        <end position="1778"/>
    </location>
</feature>
<feature type="compositionally biased region" description="Basic and acidic residues" evidence="17">
    <location>
        <begin position="1188"/>
        <end position="1203"/>
    </location>
</feature>
<feature type="compositionally biased region" description="Low complexity" evidence="17">
    <location>
        <begin position="499"/>
        <end position="509"/>
    </location>
</feature>
<feature type="compositionally biased region" description="Basic and acidic residues" evidence="17">
    <location>
        <begin position="2168"/>
        <end position="2189"/>
    </location>
</feature>
<feature type="compositionally biased region" description="Polar residues" evidence="17">
    <location>
        <begin position="170"/>
        <end position="200"/>
    </location>
</feature>
<feature type="compositionally biased region" description="Basic and acidic residues" evidence="17">
    <location>
        <begin position="450"/>
        <end position="472"/>
    </location>
</feature>
<protein>
    <recommendedName>
        <fullName evidence="3">[histone H3]-lysine(36) N-trimethyltransferase</fullName>
        <ecNumber evidence="3">2.1.1.359</ecNumber>
    </recommendedName>
</protein>
<dbReference type="InterPro" id="IPR003616">
    <property type="entry name" value="Post-SET_dom"/>
</dbReference>
<feature type="compositionally biased region" description="Basic and acidic residues" evidence="17">
    <location>
        <begin position="2272"/>
        <end position="2281"/>
    </location>
</feature>
<dbReference type="GO" id="GO:0030154">
    <property type="term" value="P:cell differentiation"/>
    <property type="evidence" value="ECO:0007669"/>
    <property type="project" value="UniProtKB-KW"/>
</dbReference>
<dbReference type="GO" id="GO:0005634">
    <property type="term" value="C:nucleus"/>
    <property type="evidence" value="ECO:0007669"/>
    <property type="project" value="UniProtKB-SubCell"/>
</dbReference>
<feature type="compositionally biased region" description="Basic and acidic residues" evidence="17">
    <location>
        <begin position="1788"/>
        <end position="1817"/>
    </location>
</feature>
<feature type="region of interest" description="Disordered" evidence="17">
    <location>
        <begin position="1042"/>
        <end position="1076"/>
    </location>
</feature>
<dbReference type="SMART" id="SM00456">
    <property type="entry name" value="WW"/>
    <property type="match status" value="1"/>
</dbReference>
<dbReference type="PROSITE" id="PS50868">
    <property type="entry name" value="POST_SET"/>
    <property type="match status" value="1"/>
</dbReference>
<evidence type="ECO:0000256" key="6">
    <source>
        <dbReference type="ARBA" id="ARBA00022553"/>
    </source>
</evidence>
<dbReference type="Pfam" id="PF08236">
    <property type="entry name" value="SRI"/>
    <property type="match status" value="1"/>
</dbReference>
<dbReference type="InterPro" id="IPR042294">
    <property type="entry name" value="SETD2_animal"/>
</dbReference>
<dbReference type="PANTHER" id="PTHR46711">
    <property type="entry name" value="HISTONE-LYSINE N-METHYLTRANSFERASE SETD2"/>
    <property type="match status" value="1"/>
</dbReference>
<dbReference type="InterPro" id="IPR001202">
    <property type="entry name" value="WW_dom"/>
</dbReference>
<feature type="region of interest" description="Disordered" evidence="17">
    <location>
        <begin position="900"/>
        <end position="944"/>
    </location>
</feature>
<dbReference type="SMART" id="SM00508">
    <property type="entry name" value="PostSET"/>
    <property type="match status" value="1"/>
</dbReference>
<feature type="region of interest" description="Disordered" evidence="17">
    <location>
        <begin position="1860"/>
        <end position="1953"/>
    </location>
</feature>
<feature type="domain" description="Post-SET" evidence="20">
    <location>
        <begin position="1530"/>
        <end position="1546"/>
    </location>
</feature>
<keyword evidence="11" id="KW-0221">Differentiation</keyword>
<dbReference type="GO" id="GO:0006355">
    <property type="term" value="P:regulation of DNA-templated transcription"/>
    <property type="evidence" value="ECO:0007669"/>
    <property type="project" value="InterPro"/>
</dbReference>
<evidence type="ECO:0000256" key="11">
    <source>
        <dbReference type="ARBA" id="ARBA00022782"/>
    </source>
</evidence>
<evidence type="ECO:0000259" key="20">
    <source>
        <dbReference type="PROSITE" id="PS50868"/>
    </source>
</evidence>
<evidence type="ECO:0000256" key="3">
    <source>
        <dbReference type="ARBA" id="ARBA00012178"/>
    </source>
</evidence>
<dbReference type="OrthoDB" id="422362at2759"/>
<dbReference type="InterPro" id="IPR038190">
    <property type="entry name" value="SRI_sf"/>
</dbReference>
<dbReference type="SMART" id="SM00570">
    <property type="entry name" value="AWS"/>
    <property type="match status" value="1"/>
</dbReference>
<feature type="region of interest" description="Disordered" evidence="17">
    <location>
        <begin position="629"/>
        <end position="656"/>
    </location>
</feature>
<evidence type="ECO:0000256" key="9">
    <source>
        <dbReference type="ARBA" id="ARBA00022691"/>
    </source>
</evidence>
<dbReference type="FunCoup" id="A0A6P7L096">
    <property type="interactions" value="1305"/>
</dbReference>
<evidence type="ECO:0000259" key="21">
    <source>
        <dbReference type="PROSITE" id="PS51215"/>
    </source>
</evidence>
<feature type="compositionally biased region" description="Polar residues" evidence="17">
    <location>
        <begin position="1042"/>
        <end position="1053"/>
    </location>
</feature>
<feature type="region of interest" description="Disordered" evidence="17">
    <location>
        <begin position="1751"/>
        <end position="1833"/>
    </location>
</feature>
<feature type="compositionally biased region" description="Polar residues" evidence="17">
    <location>
        <begin position="1163"/>
        <end position="1173"/>
    </location>
</feature>
<dbReference type="SUPFAM" id="SSF51045">
    <property type="entry name" value="WW domain"/>
    <property type="match status" value="1"/>
</dbReference>
<dbReference type="InterPro" id="IPR006560">
    <property type="entry name" value="AWS_dom"/>
</dbReference>
<dbReference type="PROSITE" id="PS50280">
    <property type="entry name" value="SET"/>
    <property type="match status" value="1"/>
</dbReference>
<dbReference type="Gene3D" id="2.170.270.10">
    <property type="entry name" value="SET domain"/>
    <property type="match status" value="1"/>
</dbReference>
<evidence type="ECO:0000256" key="7">
    <source>
        <dbReference type="ARBA" id="ARBA00022603"/>
    </source>
</evidence>
<feature type="region of interest" description="Disordered" evidence="17">
    <location>
        <begin position="1695"/>
        <end position="1732"/>
    </location>
</feature>
<dbReference type="RefSeq" id="XP_028986389.1">
    <property type="nucleotide sequence ID" value="XM_029130556.3"/>
</dbReference>
<evidence type="ECO:0000313" key="23">
    <source>
        <dbReference type="RefSeq" id="XP_028986389.1"/>
    </source>
</evidence>
<dbReference type="PROSITE" id="PS01159">
    <property type="entry name" value="WW_DOMAIN_1"/>
    <property type="match status" value="1"/>
</dbReference>
<gene>
    <name evidence="23" type="primary">setd2</name>
</gene>
<dbReference type="Gene3D" id="1.10.1740.100">
    <property type="entry name" value="Set2, Rpb1 interacting domain"/>
    <property type="match status" value="1"/>
</dbReference>
<feature type="compositionally biased region" description="Polar residues" evidence="17">
    <location>
        <begin position="577"/>
        <end position="588"/>
    </location>
</feature>
<feature type="compositionally biased region" description="Acidic residues" evidence="17">
    <location>
        <begin position="935"/>
        <end position="944"/>
    </location>
</feature>
<dbReference type="SUPFAM" id="SSF82199">
    <property type="entry name" value="SET domain"/>
    <property type="match status" value="1"/>
</dbReference>
<dbReference type="GO" id="GO:0140955">
    <property type="term" value="F:histone H3K36 trimethyltransferase activity"/>
    <property type="evidence" value="ECO:0007669"/>
    <property type="project" value="UniProtKB-EC"/>
</dbReference>
<evidence type="ECO:0000256" key="14">
    <source>
        <dbReference type="ARBA" id="ARBA00023015"/>
    </source>
</evidence>
<sequence>MSFSMDTLLKSEIREEGSGASLKVEGLSKAALMKSLSPRVVLSNHLLPKGSKMKVNLEDQGRQKVSFSFTQTKKSRQSLFFIPSSPDKSVTEPQTKEDKGGHGRCNSEQKQSCTVQESIAESHSQAPVPSATKHKPDLTKIHFKKQLISVSAAEEQPISVMVEEEHSSDFQDAQKSSVQNATELSTPQPPSVSSTESSAFEGTDAWITPTVKQSAASTVKDGETSSSTESVNKACKMKTRSQSDSAPICSESEGDSAQMSSSQKAADSKGKSNLDSKSKDVKKSSSGPHGEEKDKTSFKRSENHERSSSYSKSDRDSRHTSSRSSRSDKDRRRSRSRSRSRSRGARTSSSHSRSERSRGDRGSRSERSYYHESDWRSHRSSPRRERRRSRSRTDRTRDSSDSEDDHRKTKTRTSVTTRSSAYSNSHRESKSSSFSKCEKVSKSVGSPHASEMDKKTQLTKAERTSKRPDSDLPWKCSPDLDPNHHRSNTHYKSETNRKSSSSSLHTRSQSYEKRHKSSSSESETDQKGRSQSSDKSAGSEENNDKSVQKSGEPDLNQVATSVKNTEENGQMDHIFPNQASSCTTTDKLSQSEEESPPNQDTEEQYVKQVVPFVEKALEESLSEVTYVNNSSLKDENRNTSPISQSENLKHENATPGNLSNVKDSISSNNQPYVNLNATVLIACSNDSIMNNCSLEPKSIPDRAEMAVTNEVQENTKVETDEQNQVLTVEQQSTSALPSKSDSACLETENQLICGQESVNLGKKPISTAKKSRWDIVGQDFSEFDNSQKTPSAENKPTTKKVISIKEVEFSKEKSQQHFKDNVQESEAHSTIVKQTELFKQEAGTDRITHQYKDQSELSQPSTSINHCDLQLFVSEKTNVNGPVHIGDALQVDIAAKIQSWNKQDHEEESKDSSKTKMRKRASPNEDALGGQSEVSDSDNSEYDSDCDEAIKRLHSVVVVPKNSSLTVEMQNTGASCSPMANSDHHSAYTASDVNIRKVINQGNPEQRRSSAAFGGNSGSCVDLNESPRRSMLCQSQSNMIDSTSHLEGSSSISALPGPGHINASRNTPDPAYSFDSSKQMYSQHAVNSRGEQIHFLYQQEGFSCAGNFGDKGHFNFWDFSQSEQPSSTYQQPDSSHGPQLLNTKLSETSVKGQEHGQDCASLNHHSPNTQTSRKPYLHSDEHCQDMTEIHPDSLTNDHDDYSSDKQTNLNPSFECSGLNTPGSSSFVQGHEISSNSRGSVVPEPPSVDHYRPQRGRGPPKKRRHEVESDSDNEAEAGPTSKRERQGDTDTSKETFAKAGVHHPSLTLQEFQDASKWKELAKSKKMPPYFDLIEENLYLTERKKSKSHRDIKRMQCECPVLPREDRARGVLACGEDCLNRLLMIECSSRCLNGAYCSNRRFQMKQHADFDVILTEEKGWGLRAAKDLASNTFVLEYCGEVLDHKEFKTRVKEYARNKNIHYYFMSLKNNEIIDATLKGNCSRFMNHSCEPNCETQKWTVNGQLRVGFFTTKAVSAGTELTFDYQFQRYGKEAQKCFCGAPSCRGFLGGENRVSVRAAGGKMKKDRSRKSALTTVDEELEALLENGEGLYDEKQVVSLCRLMVRVETMQQKLICLKLIQDTQNPSCLKQFLDHHGLSLLWIFMVEISEAKGNSANNTKLQLEIMKTLAVLPISTKNMLEESRVLTFIQRWAQTKALPQPAEMDGYSSENTSRAQTPLNTPDGSSTKLGQELEGDASKPAVFRRLKIISENSLDSALSDASKASDCKEEEEDEEEDDEDEESSHVGLLDSKQLKEEQNGEDGDLAKETTADSVKEEKVESQEDADIGSSCQHQVEIEDAEVKMEIDLEKGEIELKREVLKKELESKEAENGNEQPSQTETEKHELADDQPSVDCPEKTESECNQSETEPISAESKPMQAEAGPMQAEAGPMQAEAGPMQAEAGPMQAEAGPMQAEAGPMQVEPGVVQTEPGIIQAEVEVVQTEPGIVQAASGVVQTEPGIIQAEAGVVQTEPGIIQAEAGVVQTEPEIIQAEAGVVQTEPGIIQAEAEPNEKDSESIQINASDLPPELPSEQNKAQLETQEPEKTSPDCEVQPGESTTDAAPCSEIPEASIHSEVLAVQVDPSVIGTPSQDEEGVSDVESERSQEPQFSALDISGMAARLLESWKDLKEVYRIPKKSQVEKEANDRSRERDMGLLPRATSGSRERERERDKDRDRDYDRDWDRDRDRLSDKATRSTERRRRRSLSPPSLSYERSSRRTDERFDPSNSNKTPRGVGGKERNKLSTEERRKLFEQEVAQREAQKQQQLQQQQLQTMAYNPALAYTSSPGFITYPPGYPIQTFVDPSNPNAGKVLLPTPSVEPTLNYEQTASQHLITDLGLPSPSSTPQATPVSNLSQHITTANLATGTPQQYAQPSVSTQDASVAVLSVPAPQVQGQQSYTTLWDPNTQQAVTVQTQPAQQYATTPAQAQTQTAIYYQGQPCQTIYSIPTAYPQTSAPVIQAYTEPTASYLHGQPVYPSHQQGVVVQQGGTVTTIVTSQTVQQEMIVPNNVIDLPPPSPPKPKTIILPPNWKVARDPEGKIYYYHIVTRQTQWDPPTWDGSSDNTSVDHESEMDLGTPTYDENPSKFSTKTAEADTSSELAKRSKETFRKEMSQFIVQCLNPYRKPDCKSGRISNTEDFKHLARKLTHGVMNKELKACKNPEDLECNENVKHKTKEYIKKYMQRFGSVYRPKEDTEVC</sequence>
<feature type="region of interest" description="Disordered" evidence="17">
    <location>
        <begin position="1188"/>
        <end position="1291"/>
    </location>
</feature>
<dbReference type="PANTHER" id="PTHR46711:SF1">
    <property type="entry name" value="HISTONE-LYSINE N-METHYLTRANSFERASE SETD2"/>
    <property type="match status" value="1"/>
</dbReference>
<feature type="compositionally biased region" description="Basic and acidic residues" evidence="17">
    <location>
        <begin position="425"/>
        <end position="441"/>
    </location>
</feature>
<feature type="compositionally biased region" description="Basic and acidic residues" evidence="17">
    <location>
        <begin position="902"/>
        <end position="914"/>
    </location>
</feature>
<keyword evidence="12" id="KW-0862">Zinc</keyword>
<dbReference type="InterPro" id="IPR001214">
    <property type="entry name" value="SET_dom"/>
</dbReference>
<feature type="compositionally biased region" description="Low complexity" evidence="17">
    <location>
        <begin position="412"/>
        <end position="424"/>
    </location>
</feature>
<dbReference type="GO" id="GO:0046872">
    <property type="term" value="F:metal ion binding"/>
    <property type="evidence" value="ECO:0007669"/>
    <property type="project" value="UniProtKB-KW"/>
</dbReference>
<keyword evidence="10" id="KW-0479">Metal-binding</keyword>
<feature type="compositionally biased region" description="Polar residues" evidence="17">
    <location>
        <begin position="529"/>
        <end position="540"/>
    </location>
</feature>
<evidence type="ECO:0000259" key="19">
    <source>
        <dbReference type="PROSITE" id="PS50280"/>
    </source>
</evidence>
<dbReference type="PROSITE" id="PS50020">
    <property type="entry name" value="WW_DOMAIN_2"/>
    <property type="match status" value="1"/>
</dbReference>
<dbReference type="Pfam" id="PF00856">
    <property type="entry name" value="SET"/>
    <property type="match status" value="1"/>
</dbReference>
<keyword evidence="7" id="KW-0489">Methyltransferase</keyword>
<dbReference type="FunFam" id="2.170.270.10:FF:000016">
    <property type="entry name" value="Histone-lysine N-methyltransferase"/>
    <property type="match status" value="1"/>
</dbReference>
<keyword evidence="4" id="KW-0158">Chromosome</keyword>
<feature type="region of interest" description="Disordered" evidence="17">
    <location>
        <begin position="78"/>
        <end position="137"/>
    </location>
</feature>
<dbReference type="Proteomes" id="UP000515150">
    <property type="component" value="Chromosome 16"/>
</dbReference>
<feature type="compositionally biased region" description="Polar residues" evidence="17">
    <location>
        <begin position="255"/>
        <end position="265"/>
    </location>
</feature>
<reference evidence="23" key="1">
    <citation type="submission" date="2025-08" db="UniProtKB">
        <authorList>
            <consortium name="RefSeq"/>
        </authorList>
    </citation>
    <scope>IDENTIFICATION</scope>
</reference>
<organism evidence="22 23">
    <name type="scientific">Betta splendens</name>
    <name type="common">Siamese fighting fish</name>
    <dbReference type="NCBI Taxonomy" id="158456"/>
    <lineage>
        <taxon>Eukaryota</taxon>
        <taxon>Metazoa</taxon>
        <taxon>Chordata</taxon>
        <taxon>Craniata</taxon>
        <taxon>Vertebrata</taxon>
        <taxon>Euteleostomi</taxon>
        <taxon>Actinopterygii</taxon>
        <taxon>Neopterygii</taxon>
        <taxon>Teleostei</taxon>
        <taxon>Neoteleostei</taxon>
        <taxon>Acanthomorphata</taxon>
        <taxon>Anabantaria</taxon>
        <taxon>Anabantiformes</taxon>
        <taxon>Anabantoidei</taxon>
        <taxon>Osphronemidae</taxon>
        <taxon>Betta</taxon>
    </lineage>
</organism>
<evidence type="ECO:0000256" key="2">
    <source>
        <dbReference type="ARBA" id="ARBA00004286"/>
    </source>
</evidence>
<feature type="compositionally biased region" description="Basic and acidic residues" evidence="17">
    <location>
        <begin position="2199"/>
        <end position="2233"/>
    </location>
</feature>
<keyword evidence="8" id="KW-0808">Transferase</keyword>
<evidence type="ECO:0000256" key="10">
    <source>
        <dbReference type="ARBA" id="ARBA00022723"/>
    </source>
</evidence>
<evidence type="ECO:0000256" key="1">
    <source>
        <dbReference type="ARBA" id="ARBA00004123"/>
    </source>
</evidence>
<feature type="compositionally biased region" description="Basic and acidic residues" evidence="17">
    <location>
        <begin position="2250"/>
        <end position="2260"/>
    </location>
</feature>
<keyword evidence="13" id="KW-0156">Chromatin regulator</keyword>
<feature type="compositionally biased region" description="Basic and acidic residues" evidence="17">
    <location>
        <begin position="352"/>
        <end position="377"/>
    </location>
</feature>
<dbReference type="SMART" id="SM00317">
    <property type="entry name" value="SET"/>
    <property type="match status" value="1"/>
</dbReference>
<comment type="subcellular location">
    <subcellularLocation>
        <location evidence="2">Chromosome</location>
    </subcellularLocation>
    <subcellularLocation>
        <location evidence="1">Nucleus</location>
    </subcellularLocation>
</comment>
<dbReference type="PROSITE" id="PS51215">
    <property type="entry name" value="AWS"/>
    <property type="match status" value="1"/>
</dbReference>
<evidence type="ECO:0000256" key="17">
    <source>
        <dbReference type="SAM" id="MobiDB-lite"/>
    </source>
</evidence>
<feature type="region of interest" description="Disordered" evidence="17">
    <location>
        <begin position="2588"/>
        <end position="2634"/>
    </location>
</feature>
<evidence type="ECO:0000256" key="5">
    <source>
        <dbReference type="ARBA" id="ARBA00022473"/>
    </source>
</evidence>
<keyword evidence="5" id="KW-0217">Developmental protein</keyword>
<dbReference type="Pfam" id="PF17907">
    <property type="entry name" value="AWS"/>
    <property type="match status" value="1"/>
</dbReference>
<dbReference type="EC" id="2.1.1.359" evidence="3"/>
<feature type="domain" description="AWS" evidence="21">
    <location>
        <begin position="1350"/>
        <end position="1404"/>
    </location>
</feature>
<name>A0A6P7L096_BETSP</name>
<evidence type="ECO:0000259" key="18">
    <source>
        <dbReference type="PROSITE" id="PS50020"/>
    </source>
</evidence>
<feature type="compositionally biased region" description="Basic residues" evidence="17">
    <location>
        <begin position="378"/>
        <end position="390"/>
    </location>
</feature>
<feature type="compositionally biased region" description="Basic residues" evidence="17">
    <location>
        <begin position="1252"/>
        <end position="1263"/>
    </location>
</feature>
<feature type="compositionally biased region" description="Basic and acidic residues" evidence="17">
    <location>
        <begin position="391"/>
        <end position="407"/>
    </location>
</feature>
<keyword evidence="14" id="KW-0805">Transcription regulation</keyword>
<dbReference type="CDD" id="cd19172">
    <property type="entry name" value="SET_SETD2"/>
    <property type="match status" value="1"/>
</dbReference>
<feature type="compositionally biased region" description="Basic residues" evidence="17">
    <location>
        <begin position="332"/>
        <end position="344"/>
    </location>
</feature>
<evidence type="ECO:0000313" key="22">
    <source>
        <dbReference type="Proteomes" id="UP000515150"/>
    </source>
</evidence>
<evidence type="ECO:0000256" key="4">
    <source>
        <dbReference type="ARBA" id="ARBA00022454"/>
    </source>
</evidence>
<feature type="domain" description="WW" evidence="18">
    <location>
        <begin position="2560"/>
        <end position="2593"/>
    </location>
</feature>
<feature type="compositionally biased region" description="Basic and acidic residues" evidence="17">
    <location>
        <begin position="1280"/>
        <end position="1291"/>
    </location>
</feature>
<dbReference type="GO" id="GO:0032259">
    <property type="term" value="P:methylation"/>
    <property type="evidence" value="ECO:0007669"/>
    <property type="project" value="UniProtKB-KW"/>
</dbReference>
<feature type="compositionally biased region" description="Polar residues" evidence="17">
    <location>
        <begin position="2067"/>
        <end position="2076"/>
    </location>
</feature>
<dbReference type="FunFam" id="1.10.1740.100:FF:000001">
    <property type="entry name" value="Histone-lysine N-methyltransferase"/>
    <property type="match status" value="1"/>
</dbReference>
<feature type="compositionally biased region" description="Basic and acidic residues" evidence="17">
    <location>
        <begin position="266"/>
        <end position="331"/>
    </location>
</feature>
<evidence type="ECO:0000256" key="12">
    <source>
        <dbReference type="ARBA" id="ARBA00022833"/>
    </source>
</evidence>
<dbReference type="CDD" id="cd00201">
    <property type="entry name" value="WW"/>
    <property type="match status" value="1"/>
</dbReference>
<dbReference type="GeneID" id="114843737"/>
<dbReference type="Pfam" id="PF00397">
    <property type="entry name" value="WW"/>
    <property type="match status" value="1"/>
</dbReference>
<feature type="domain" description="SET" evidence="19">
    <location>
        <begin position="1406"/>
        <end position="1523"/>
    </location>
</feature>
<feature type="compositionally biased region" description="Polar residues" evidence="17">
    <location>
        <begin position="1204"/>
        <end position="1238"/>
    </location>
</feature>
<feature type="compositionally biased region" description="Polar residues" evidence="17">
    <location>
        <begin position="2588"/>
        <end position="2600"/>
    </location>
</feature>
<keyword evidence="9" id="KW-0949">S-adenosyl-L-methionine</keyword>
<feature type="compositionally biased region" description="Polar residues" evidence="17">
    <location>
        <begin position="2615"/>
        <end position="2634"/>
    </location>
</feature>
<feature type="region of interest" description="Disordered" evidence="17">
    <location>
        <begin position="2043"/>
        <end position="2147"/>
    </location>
</feature>
<dbReference type="GO" id="GO:0005694">
    <property type="term" value="C:chromosome"/>
    <property type="evidence" value="ECO:0007669"/>
    <property type="project" value="UniProtKB-SubCell"/>
</dbReference>
<feature type="region of interest" description="Disordered" evidence="17">
    <location>
        <begin position="1147"/>
        <end position="1176"/>
    </location>
</feature>
<dbReference type="KEGG" id="bspl:114843737"/>
<evidence type="ECO:0000256" key="8">
    <source>
        <dbReference type="ARBA" id="ARBA00022679"/>
    </source>
</evidence>
<keyword evidence="6" id="KW-0597">Phosphoprotein</keyword>
<feature type="compositionally biased region" description="Polar residues" evidence="17">
    <location>
        <begin position="108"/>
        <end position="127"/>
    </location>
</feature>
<feature type="region of interest" description="Disordered" evidence="17">
    <location>
        <begin position="2168"/>
        <end position="2281"/>
    </location>
</feature>
<dbReference type="InterPro" id="IPR036020">
    <property type="entry name" value="WW_dom_sf"/>
</dbReference>
<dbReference type="InterPro" id="IPR046341">
    <property type="entry name" value="SET_dom_sf"/>
</dbReference>
<feature type="compositionally biased region" description="Acidic residues" evidence="17">
    <location>
        <begin position="591"/>
        <end position="603"/>
    </location>
</feature>
<dbReference type="InterPro" id="IPR013257">
    <property type="entry name" value="SRI"/>
</dbReference>
<evidence type="ECO:0000256" key="13">
    <source>
        <dbReference type="ARBA" id="ARBA00022853"/>
    </source>
</evidence>
<keyword evidence="22" id="KW-1185">Reference proteome</keyword>
<feature type="compositionally biased region" description="Polar residues" evidence="17">
    <location>
        <begin position="1704"/>
        <end position="1725"/>
    </location>
</feature>